<dbReference type="AlphaFoldDB" id="A0A0F9KE84"/>
<evidence type="ECO:0000313" key="1">
    <source>
        <dbReference type="EMBL" id="KKM72981.1"/>
    </source>
</evidence>
<reference evidence="1" key="1">
    <citation type="journal article" date="2015" name="Nature">
        <title>Complex archaea that bridge the gap between prokaryotes and eukaryotes.</title>
        <authorList>
            <person name="Spang A."/>
            <person name="Saw J.H."/>
            <person name="Jorgensen S.L."/>
            <person name="Zaremba-Niedzwiedzka K."/>
            <person name="Martijn J."/>
            <person name="Lind A.E."/>
            <person name="van Eijk R."/>
            <person name="Schleper C."/>
            <person name="Guy L."/>
            <person name="Ettema T.J."/>
        </authorList>
    </citation>
    <scope>NUCLEOTIDE SEQUENCE</scope>
</reference>
<accession>A0A0F9KE84</accession>
<protein>
    <submittedName>
        <fullName evidence="1">Uncharacterized protein</fullName>
    </submittedName>
</protein>
<organism evidence="1">
    <name type="scientific">marine sediment metagenome</name>
    <dbReference type="NCBI Taxonomy" id="412755"/>
    <lineage>
        <taxon>unclassified sequences</taxon>
        <taxon>metagenomes</taxon>
        <taxon>ecological metagenomes</taxon>
    </lineage>
</organism>
<proteinExistence type="predicted"/>
<name>A0A0F9KE84_9ZZZZ</name>
<sequence length="79" mass="9204">MKVAEVTQKIFEIDCQSLDEKRKVDFFLDKCGEHFETIDVATDVPKLGSYRFTVVSSVRTVEKRERVSFKKLKTICKNN</sequence>
<comment type="caution">
    <text evidence="1">The sequence shown here is derived from an EMBL/GenBank/DDBJ whole genome shotgun (WGS) entry which is preliminary data.</text>
</comment>
<gene>
    <name evidence="1" type="ORF">LCGC14_1415110</name>
</gene>
<dbReference type="EMBL" id="LAZR01009376">
    <property type="protein sequence ID" value="KKM72981.1"/>
    <property type="molecule type" value="Genomic_DNA"/>
</dbReference>